<dbReference type="Proteomes" id="UP001324794">
    <property type="component" value="Chromosome"/>
</dbReference>
<keyword evidence="2" id="KW-1185">Reference proteome</keyword>
<evidence type="ECO:0008006" key="3">
    <source>
        <dbReference type="Google" id="ProtNLM"/>
    </source>
</evidence>
<sequence length="144" mass="15540">MITLYLRDKMDVFTGTIEVDPKEAMPARSTPTPPPALSGEQVAQWSGAGWVVLDSYPYVPAPAPQVPNSVSRFQARAALHQAGLLAQVQSIMEDPDTDPMTVIAWQDATEFRRESPTVVALADSLGLDDTALNDLFINAATIEA</sequence>
<evidence type="ECO:0000313" key="1">
    <source>
        <dbReference type="EMBL" id="WQH14632.1"/>
    </source>
</evidence>
<organism evidence="1 2">
    <name type="scientific">Vreelandella neptunia</name>
    <dbReference type="NCBI Taxonomy" id="115551"/>
    <lineage>
        <taxon>Bacteria</taxon>
        <taxon>Pseudomonadati</taxon>
        <taxon>Pseudomonadota</taxon>
        <taxon>Gammaproteobacteria</taxon>
        <taxon>Oceanospirillales</taxon>
        <taxon>Halomonadaceae</taxon>
        <taxon>Vreelandella</taxon>
    </lineage>
</organism>
<reference evidence="1 2" key="1">
    <citation type="submission" date="2023-11" db="EMBL/GenBank/DDBJ databases">
        <title>MicrobeMod: A computational toolkit for identifying prokaryotic methylation and restriction-modification with nanopore sequencing.</title>
        <authorList>
            <person name="Crits-Christoph A."/>
            <person name="Kang S.C."/>
            <person name="Lee H."/>
            <person name="Ostrov N."/>
        </authorList>
    </citation>
    <scope>NUCLEOTIDE SEQUENCE [LARGE SCALE GENOMIC DNA]</scope>
    <source>
        <strain evidence="1 2">ATCC BAA-805</strain>
    </source>
</reference>
<dbReference type="RefSeq" id="WP_223288786.1">
    <property type="nucleotide sequence ID" value="NZ_CP140255.1"/>
</dbReference>
<accession>A0ABZ0YTR8</accession>
<proteinExistence type="predicted"/>
<name>A0ABZ0YTR8_9GAMM</name>
<dbReference type="EMBL" id="CP140255">
    <property type="protein sequence ID" value="WQH14632.1"/>
    <property type="molecule type" value="Genomic_DNA"/>
</dbReference>
<evidence type="ECO:0000313" key="2">
    <source>
        <dbReference type="Proteomes" id="UP001324794"/>
    </source>
</evidence>
<gene>
    <name evidence="1" type="ORF">SR894_08855</name>
</gene>
<protein>
    <recommendedName>
        <fullName evidence="3">XRE family transcriptional regulator</fullName>
    </recommendedName>
</protein>